<dbReference type="OrthoDB" id="7384592at2759"/>
<keyword evidence="1" id="KW-1133">Transmembrane helix</keyword>
<gene>
    <name evidence="2" type="ORF">O3G_MSEX012390</name>
</gene>
<dbReference type="AlphaFoldDB" id="A0A922CX11"/>
<evidence type="ECO:0000313" key="2">
    <source>
        <dbReference type="EMBL" id="KAG6461031.1"/>
    </source>
</evidence>
<dbReference type="Proteomes" id="UP000791440">
    <property type="component" value="Unassembled WGS sequence"/>
</dbReference>
<keyword evidence="3" id="KW-1185">Reference proteome</keyword>
<accession>A0A922CX11</accession>
<evidence type="ECO:0000313" key="3">
    <source>
        <dbReference type="Proteomes" id="UP000791440"/>
    </source>
</evidence>
<reference evidence="2" key="1">
    <citation type="journal article" date="2016" name="Insect Biochem. Mol. Biol.">
        <title>Multifaceted biological insights from a draft genome sequence of the tobacco hornworm moth, Manduca sexta.</title>
        <authorList>
            <person name="Kanost M.R."/>
            <person name="Arrese E.L."/>
            <person name="Cao X."/>
            <person name="Chen Y.R."/>
            <person name="Chellapilla S."/>
            <person name="Goldsmith M.R."/>
            <person name="Grosse-Wilde E."/>
            <person name="Heckel D.G."/>
            <person name="Herndon N."/>
            <person name="Jiang H."/>
            <person name="Papanicolaou A."/>
            <person name="Qu J."/>
            <person name="Soulages J.L."/>
            <person name="Vogel H."/>
            <person name="Walters J."/>
            <person name="Waterhouse R.M."/>
            <person name="Ahn S.J."/>
            <person name="Almeida F.C."/>
            <person name="An C."/>
            <person name="Aqrawi P."/>
            <person name="Bretschneider A."/>
            <person name="Bryant W.B."/>
            <person name="Bucks S."/>
            <person name="Chao H."/>
            <person name="Chevignon G."/>
            <person name="Christen J.M."/>
            <person name="Clarke D.F."/>
            <person name="Dittmer N.T."/>
            <person name="Ferguson L.C.F."/>
            <person name="Garavelou S."/>
            <person name="Gordon K.H.J."/>
            <person name="Gunaratna R.T."/>
            <person name="Han Y."/>
            <person name="Hauser F."/>
            <person name="He Y."/>
            <person name="Heidel-Fischer H."/>
            <person name="Hirsh A."/>
            <person name="Hu Y."/>
            <person name="Jiang H."/>
            <person name="Kalra D."/>
            <person name="Klinner C."/>
            <person name="Konig C."/>
            <person name="Kovar C."/>
            <person name="Kroll A.R."/>
            <person name="Kuwar S.S."/>
            <person name="Lee S.L."/>
            <person name="Lehman R."/>
            <person name="Li K."/>
            <person name="Li Z."/>
            <person name="Liang H."/>
            <person name="Lovelace S."/>
            <person name="Lu Z."/>
            <person name="Mansfield J.H."/>
            <person name="McCulloch K.J."/>
            <person name="Mathew T."/>
            <person name="Morton B."/>
            <person name="Muzny D.M."/>
            <person name="Neunemann D."/>
            <person name="Ongeri F."/>
            <person name="Pauchet Y."/>
            <person name="Pu L.L."/>
            <person name="Pyrousis I."/>
            <person name="Rao X.J."/>
            <person name="Redding A."/>
            <person name="Roesel C."/>
            <person name="Sanchez-Gracia A."/>
            <person name="Schaack S."/>
            <person name="Shukla A."/>
            <person name="Tetreau G."/>
            <person name="Wang Y."/>
            <person name="Xiong G.H."/>
            <person name="Traut W."/>
            <person name="Walsh T.K."/>
            <person name="Worley K.C."/>
            <person name="Wu D."/>
            <person name="Wu W."/>
            <person name="Wu Y.Q."/>
            <person name="Zhang X."/>
            <person name="Zou Z."/>
            <person name="Zucker H."/>
            <person name="Briscoe A.D."/>
            <person name="Burmester T."/>
            <person name="Clem R.J."/>
            <person name="Feyereisen R."/>
            <person name="Grimmelikhuijzen C.J.P."/>
            <person name="Hamodrakas S.J."/>
            <person name="Hansson B.S."/>
            <person name="Huguet E."/>
            <person name="Jermiin L.S."/>
            <person name="Lan Q."/>
            <person name="Lehman H.K."/>
            <person name="Lorenzen M."/>
            <person name="Merzendorfer H."/>
            <person name="Michalopoulos I."/>
            <person name="Morton D.B."/>
            <person name="Muthukrishnan S."/>
            <person name="Oakeshott J.G."/>
            <person name="Palmer W."/>
            <person name="Park Y."/>
            <person name="Passarelli A.L."/>
            <person name="Rozas J."/>
            <person name="Schwartz L.M."/>
            <person name="Smith W."/>
            <person name="Southgate A."/>
            <person name="Vilcinskas A."/>
            <person name="Vogt R."/>
            <person name="Wang P."/>
            <person name="Werren J."/>
            <person name="Yu X.Q."/>
            <person name="Zhou J.J."/>
            <person name="Brown S.J."/>
            <person name="Scherer S.E."/>
            <person name="Richards S."/>
            <person name="Blissard G.W."/>
        </authorList>
    </citation>
    <scope>NUCLEOTIDE SEQUENCE</scope>
</reference>
<keyword evidence="1" id="KW-0472">Membrane</keyword>
<protein>
    <submittedName>
        <fullName evidence="2">Uncharacterized protein</fullName>
    </submittedName>
</protein>
<feature type="transmembrane region" description="Helical" evidence="1">
    <location>
        <begin position="60"/>
        <end position="81"/>
    </location>
</feature>
<keyword evidence="1" id="KW-0812">Transmembrane</keyword>
<dbReference type="EMBL" id="JH668718">
    <property type="protein sequence ID" value="KAG6461031.1"/>
    <property type="molecule type" value="Genomic_DNA"/>
</dbReference>
<sequence length="148" mass="17236">MLSKFLRNTSRVRSQAVLVRKAPQPVGVRWMDLIPPSQYDVPIPKKLQLGYVIREYWETIPLFVVTAFSLGLMCGAILWACRNKVDVVFTSRSRENISRTMDLRNPTIHKLMIIHQRYEPWNEMQDVLDKMITAEKRALVRAQTCAHP</sequence>
<comment type="caution">
    <text evidence="2">The sequence shown here is derived from an EMBL/GenBank/DDBJ whole genome shotgun (WGS) entry which is preliminary data.</text>
</comment>
<reference evidence="2" key="2">
    <citation type="submission" date="2020-12" db="EMBL/GenBank/DDBJ databases">
        <authorList>
            <person name="Kanost M."/>
        </authorList>
    </citation>
    <scope>NUCLEOTIDE SEQUENCE</scope>
</reference>
<evidence type="ECO:0000256" key="1">
    <source>
        <dbReference type="SAM" id="Phobius"/>
    </source>
</evidence>
<organism evidence="2 3">
    <name type="scientific">Manduca sexta</name>
    <name type="common">Tobacco hawkmoth</name>
    <name type="synonym">Tobacco hornworm</name>
    <dbReference type="NCBI Taxonomy" id="7130"/>
    <lineage>
        <taxon>Eukaryota</taxon>
        <taxon>Metazoa</taxon>
        <taxon>Ecdysozoa</taxon>
        <taxon>Arthropoda</taxon>
        <taxon>Hexapoda</taxon>
        <taxon>Insecta</taxon>
        <taxon>Pterygota</taxon>
        <taxon>Neoptera</taxon>
        <taxon>Endopterygota</taxon>
        <taxon>Lepidoptera</taxon>
        <taxon>Glossata</taxon>
        <taxon>Ditrysia</taxon>
        <taxon>Bombycoidea</taxon>
        <taxon>Sphingidae</taxon>
        <taxon>Sphinginae</taxon>
        <taxon>Sphingini</taxon>
        <taxon>Manduca</taxon>
    </lineage>
</organism>
<name>A0A922CX11_MANSE</name>
<proteinExistence type="predicted"/>